<comment type="caution">
    <text evidence="1">The sequence shown here is derived from an EMBL/GenBank/DDBJ whole genome shotgun (WGS) entry which is preliminary data.</text>
</comment>
<name>A0ACC1L9W2_9FUNG</name>
<proteinExistence type="predicted"/>
<sequence>MFNPQMGVHSPPFQPADQLEEMDQLTHFEQLSEGELSVIQQLRRLQLARSRHTPVVGRHEPLGMLTHDMRQYLEIRQGFSPILVPSHMLNIVRSFISDNLPRHMQTLRGRQVLSPPLSPHSGPTPAYFPIGSGGEQPATPQASTGFSFSDNAHSSLSDLSAALAQGSVATPGSLPLQSQYSVASPMSSLAIGAPVPSSIMSSGFGLTSSYNQMDTDEASPLPQDGDGAQSTPAPPTAGNKKAKRPATTKSRKPTKAPRKLTSSSPPPLSDKPGAYDYFSSDDNESVLSDGNEGSKRKTKKSTASAERSMETESNDADAQEGECGDDKDGECHLRKPPNAFILYRQAQNLKLRTERPGINVEAASVLLGGKWRAEDEAIKEEYREKARMARDCYFAKKKRLQAFQKAKKIEREELALSPLSRTIAKPQRQTSGSKDLASQLVVAATRDLDSFSPEALAPMSA</sequence>
<reference evidence="1" key="1">
    <citation type="submission" date="2022-07" db="EMBL/GenBank/DDBJ databases">
        <title>Phylogenomic reconstructions and comparative analyses of Kickxellomycotina fungi.</title>
        <authorList>
            <person name="Reynolds N.K."/>
            <person name="Stajich J.E."/>
            <person name="Barry K."/>
            <person name="Grigoriev I.V."/>
            <person name="Crous P."/>
            <person name="Smith M.E."/>
        </authorList>
    </citation>
    <scope>NUCLEOTIDE SEQUENCE</scope>
    <source>
        <strain evidence="1">CBS 102833</strain>
    </source>
</reference>
<feature type="non-terminal residue" evidence="1">
    <location>
        <position position="461"/>
    </location>
</feature>
<evidence type="ECO:0000313" key="2">
    <source>
        <dbReference type="Proteomes" id="UP001140096"/>
    </source>
</evidence>
<dbReference type="EMBL" id="JANBUP010001753">
    <property type="protein sequence ID" value="KAJ2803769.1"/>
    <property type="molecule type" value="Genomic_DNA"/>
</dbReference>
<evidence type="ECO:0000313" key="1">
    <source>
        <dbReference type="EMBL" id="KAJ2803769.1"/>
    </source>
</evidence>
<accession>A0ACC1L9W2</accession>
<organism evidence="1 2">
    <name type="scientific">Coemansia furcata</name>
    <dbReference type="NCBI Taxonomy" id="417177"/>
    <lineage>
        <taxon>Eukaryota</taxon>
        <taxon>Fungi</taxon>
        <taxon>Fungi incertae sedis</taxon>
        <taxon>Zoopagomycota</taxon>
        <taxon>Kickxellomycotina</taxon>
        <taxon>Kickxellomycetes</taxon>
        <taxon>Kickxellales</taxon>
        <taxon>Kickxellaceae</taxon>
        <taxon>Coemansia</taxon>
    </lineage>
</organism>
<keyword evidence="2" id="KW-1185">Reference proteome</keyword>
<gene>
    <name evidence="1" type="ORF">H4S07_004387</name>
</gene>
<protein>
    <submittedName>
        <fullName evidence="1">Uncharacterized protein</fullName>
    </submittedName>
</protein>
<dbReference type="Proteomes" id="UP001140096">
    <property type="component" value="Unassembled WGS sequence"/>
</dbReference>